<dbReference type="InterPro" id="IPR038770">
    <property type="entry name" value="Na+/solute_symporter_sf"/>
</dbReference>
<evidence type="ECO:0000256" key="3">
    <source>
        <dbReference type="ARBA" id="ARBA00022448"/>
    </source>
</evidence>
<accession>A0A9D1Y8F6</accession>
<dbReference type="EMBL" id="DXDX01000096">
    <property type="protein sequence ID" value="HIY21277.1"/>
    <property type="molecule type" value="Genomic_DNA"/>
</dbReference>
<feature type="transmembrane region" description="Helical" evidence="8">
    <location>
        <begin position="251"/>
        <end position="272"/>
    </location>
</feature>
<evidence type="ECO:0000256" key="2">
    <source>
        <dbReference type="ARBA" id="ARBA00010145"/>
    </source>
</evidence>
<dbReference type="InterPro" id="IPR004776">
    <property type="entry name" value="Mem_transp_PIN-like"/>
</dbReference>
<reference evidence="9" key="2">
    <citation type="submission" date="2021-04" db="EMBL/GenBank/DDBJ databases">
        <authorList>
            <person name="Gilroy R."/>
        </authorList>
    </citation>
    <scope>NUCLEOTIDE SEQUENCE</scope>
    <source>
        <strain evidence="9">ChiBcec16_6824</strain>
    </source>
</reference>
<evidence type="ECO:0000256" key="7">
    <source>
        <dbReference type="ARBA" id="ARBA00023136"/>
    </source>
</evidence>
<evidence type="ECO:0000256" key="8">
    <source>
        <dbReference type="SAM" id="Phobius"/>
    </source>
</evidence>
<feature type="transmembrane region" description="Helical" evidence="8">
    <location>
        <begin position="6"/>
        <end position="25"/>
    </location>
</feature>
<evidence type="ECO:0000313" key="9">
    <source>
        <dbReference type="EMBL" id="HIY21277.1"/>
    </source>
</evidence>
<dbReference type="PANTHER" id="PTHR36838">
    <property type="entry name" value="AUXIN EFFLUX CARRIER FAMILY PROTEIN"/>
    <property type="match status" value="1"/>
</dbReference>
<evidence type="ECO:0000256" key="4">
    <source>
        <dbReference type="ARBA" id="ARBA00022475"/>
    </source>
</evidence>
<proteinExistence type="inferred from homology"/>
<keyword evidence="7 8" id="KW-0472">Membrane</keyword>
<feature type="transmembrane region" description="Helical" evidence="8">
    <location>
        <begin position="66"/>
        <end position="89"/>
    </location>
</feature>
<comment type="similarity">
    <text evidence="2">Belongs to the auxin efflux carrier (TC 2.A.69) family.</text>
</comment>
<comment type="subcellular location">
    <subcellularLocation>
        <location evidence="1">Cell membrane</location>
        <topology evidence="1">Multi-pass membrane protein</topology>
    </subcellularLocation>
</comment>
<comment type="caution">
    <text evidence="9">The sequence shown here is derived from an EMBL/GenBank/DDBJ whole genome shotgun (WGS) entry which is preliminary data.</text>
</comment>
<dbReference type="GO" id="GO:0055085">
    <property type="term" value="P:transmembrane transport"/>
    <property type="evidence" value="ECO:0007669"/>
    <property type="project" value="InterPro"/>
</dbReference>
<feature type="transmembrane region" description="Helical" evidence="8">
    <location>
        <begin position="192"/>
        <end position="211"/>
    </location>
</feature>
<protein>
    <submittedName>
        <fullName evidence="9">AEC family transporter</fullName>
    </submittedName>
</protein>
<dbReference type="AlphaFoldDB" id="A0A9D1Y8F6"/>
<keyword evidence="6 8" id="KW-1133">Transmembrane helix</keyword>
<keyword evidence="3" id="KW-0813">Transport</keyword>
<keyword evidence="4" id="KW-1003">Cell membrane</keyword>
<sequence>MELAAITLEKTIVMGLLALVGAVAYQTRLIDEKQNEGISELVLQLFTPILLFTSLQQEFTKEHLHGLLWCVLLGLLQFVLAAGIAQIVSHRQPDRERPVEQVALIYSNCGFVGIPLALGILGDEGVFYMSVFVAMSNLLIWTHGVFAMSGRTDRRFVIRSLTSPTILAIVAGMVFFAFQWRLPNVIEEPLEMFAAVNTPLAMMVAGVNIARENRKSMLMHKRLYLMCAVKLLVIPLVFLAVMQVIPVSDMIRRVAVLCIACPTGVTSTLLAMRYEKNAAYGTDIFAMTTLCSVVTLPLVMMFC</sequence>
<dbReference type="Pfam" id="PF03547">
    <property type="entry name" value="Mem_trans"/>
    <property type="match status" value="2"/>
</dbReference>
<name>A0A9D1Y8F6_9FIRM</name>
<evidence type="ECO:0000256" key="1">
    <source>
        <dbReference type="ARBA" id="ARBA00004651"/>
    </source>
</evidence>
<dbReference type="PANTHER" id="PTHR36838:SF1">
    <property type="entry name" value="SLR1864 PROTEIN"/>
    <property type="match status" value="1"/>
</dbReference>
<feature type="transmembrane region" description="Helical" evidence="8">
    <location>
        <begin position="127"/>
        <end position="149"/>
    </location>
</feature>
<feature type="transmembrane region" description="Helical" evidence="8">
    <location>
        <begin position="223"/>
        <end position="245"/>
    </location>
</feature>
<feature type="transmembrane region" description="Helical" evidence="8">
    <location>
        <begin position="284"/>
        <end position="302"/>
    </location>
</feature>
<reference evidence="9" key="1">
    <citation type="journal article" date="2021" name="PeerJ">
        <title>Extensive microbial diversity within the chicken gut microbiome revealed by metagenomics and culture.</title>
        <authorList>
            <person name="Gilroy R."/>
            <person name="Ravi A."/>
            <person name="Getino M."/>
            <person name="Pursley I."/>
            <person name="Horton D.L."/>
            <person name="Alikhan N.F."/>
            <person name="Baker D."/>
            <person name="Gharbi K."/>
            <person name="Hall N."/>
            <person name="Watson M."/>
            <person name="Adriaenssens E.M."/>
            <person name="Foster-Nyarko E."/>
            <person name="Jarju S."/>
            <person name="Secka A."/>
            <person name="Antonio M."/>
            <person name="Oren A."/>
            <person name="Chaudhuri R.R."/>
            <person name="La Ragione R."/>
            <person name="Hildebrand F."/>
            <person name="Pallen M.J."/>
        </authorList>
    </citation>
    <scope>NUCLEOTIDE SEQUENCE</scope>
    <source>
        <strain evidence="9">ChiBcec16_6824</strain>
    </source>
</reference>
<evidence type="ECO:0000313" key="10">
    <source>
        <dbReference type="Proteomes" id="UP000823868"/>
    </source>
</evidence>
<gene>
    <name evidence="9" type="ORF">H9841_05175</name>
</gene>
<evidence type="ECO:0000256" key="5">
    <source>
        <dbReference type="ARBA" id="ARBA00022692"/>
    </source>
</evidence>
<dbReference type="Proteomes" id="UP000823868">
    <property type="component" value="Unassembled WGS sequence"/>
</dbReference>
<feature type="transmembrane region" description="Helical" evidence="8">
    <location>
        <begin position="161"/>
        <end position="180"/>
    </location>
</feature>
<dbReference type="GO" id="GO:0005886">
    <property type="term" value="C:plasma membrane"/>
    <property type="evidence" value="ECO:0007669"/>
    <property type="project" value="UniProtKB-SubCell"/>
</dbReference>
<dbReference type="Gene3D" id="1.20.1530.20">
    <property type="match status" value="1"/>
</dbReference>
<organism evidence="9 10">
    <name type="scientific">Candidatus Flavonifractor merdigallinarum</name>
    <dbReference type="NCBI Taxonomy" id="2838589"/>
    <lineage>
        <taxon>Bacteria</taxon>
        <taxon>Bacillati</taxon>
        <taxon>Bacillota</taxon>
        <taxon>Clostridia</taxon>
        <taxon>Eubacteriales</taxon>
        <taxon>Oscillospiraceae</taxon>
        <taxon>Flavonifractor</taxon>
    </lineage>
</organism>
<keyword evidence="5 8" id="KW-0812">Transmembrane</keyword>
<evidence type="ECO:0000256" key="6">
    <source>
        <dbReference type="ARBA" id="ARBA00022989"/>
    </source>
</evidence>
<feature type="transmembrane region" description="Helical" evidence="8">
    <location>
        <begin position="101"/>
        <end position="121"/>
    </location>
</feature>